<dbReference type="RefSeq" id="WP_210854580.1">
    <property type="nucleotide sequence ID" value="NZ_JAGQDD010000009.1"/>
</dbReference>
<comment type="caution">
    <text evidence="3">The sequence shown here is derived from an EMBL/GenBank/DDBJ whole genome shotgun (WGS) entry which is preliminary data.</text>
</comment>
<gene>
    <name evidence="3" type="ORF">KAK03_14080</name>
</gene>
<evidence type="ECO:0000259" key="2">
    <source>
        <dbReference type="Pfam" id="PF00857"/>
    </source>
</evidence>
<dbReference type="Gene3D" id="3.40.50.850">
    <property type="entry name" value="Isochorismatase-like"/>
    <property type="match status" value="1"/>
</dbReference>
<dbReference type="Proteomes" id="UP000676246">
    <property type="component" value="Unassembled WGS sequence"/>
</dbReference>
<sequence>MATVRPGDGSALLVVDMQVGVVADAWDAVGVLERIQGLVRRARSDGVPVIWVQHADDGLPQGSPAWQWAPELVPLADEPLIPKGHNSAFEGTALDSVLARLGVSRLVLTGAATNWCIRATAYGALDRGYDLALVADAHTTSPMTLDNGRTIEPAGVIDELNLAMTWLSYPGRRNSAPLAAAVAW</sequence>
<keyword evidence="4" id="KW-1185">Reference proteome</keyword>
<feature type="domain" description="Isochorismatase-like" evidence="2">
    <location>
        <begin position="10"/>
        <end position="142"/>
    </location>
</feature>
<protein>
    <submittedName>
        <fullName evidence="3">Isochorismatase family protein</fullName>
    </submittedName>
</protein>
<evidence type="ECO:0000256" key="1">
    <source>
        <dbReference type="ARBA" id="ARBA00022801"/>
    </source>
</evidence>
<evidence type="ECO:0000313" key="3">
    <source>
        <dbReference type="EMBL" id="MBQ0931611.1"/>
    </source>
</evidence>
<dbReference type="Pfam" id="PF00857">
    <property type="entry name" value="Isochorismatase"/>
    <property type="match status" value="1"/>
</dbReference>
<reference evidence="3 4" key="1">
    <citation type="submission" date="2021-04" db="EMBL/GenBank/DDBJ databases">
        <title>The genome sequence of Ideonella sp. 3Y2.</title>
        <authorList>
            <person name="Liu Y."/>
        </authorList>
    </citation>
    <scope>NUCLEOTIDE SEQUENCE [LARGE SCALE GENOMIC DNA]</scope>
    <source>
        <strain evidence="3 4">3Y2</strain>
    </source>
</reference>
<dbReference type="GO" id="GO:0016787">
    <property type="term" value="F:hydrolase activity"/>
    <property type="evidence" value="ECO:0007669"/>
    <property type="project" value="UniProtKB-KW"/>
</dbReference>
<dbReference type="SUPFAM" id="SSF52499">
    <property type="entry name" value="Isochorismatase-like hydrolases"/>
    <property type="match status" value="1"/>
</dbReference>
<name>A0A940YAI7_9BURK</name>
<proteinExistence type="predicted"/>
<dbReference type="InterPro" id="IPR050272">
    <property type="entry name" value="Isochorismatase-like_hydrls"/>
</dbReference>
<dbReference type="EMBL" id="JAGQDD010000009">
    <property type="protein sequence ID" value="MBQ0931611.1"/>
    <property type="molecule type" value="Genomic_DNA"/>
</dbReference>
<evidence type="ECO:0000313" key="4">
    <source>
        <dbReference type="Proteomes" id="UP000676246"/>
    </source>
</evidence>
<organism evidence="3 4">
    <name type="scientific">Ideonella alba</name>
    <dbReference type="NCBI Taxonomy" id="2824118"/>
    <lineage>
        <taxon>Bacteria</taxon>
        <taxon>Pseudomonadati</taxon>
        <taxon>Pseudomonadota</taxon>
        <taxon>Betaproteobacteria</taxon>
        <taxon>Burkholderiales</taxon>
        <taxon>Sphaerotilaceae</taxon>
        <taxon>Ideonella</taxon>
    </lineage>
</organism>
<accession>A0A940YAI7</accession>
<dbReference type="InterPro" id="IPR000868">
    <property type="entry name" value="Isochorismatase-like_dom"/>
</dbReference>
<dbReference type="AlphaFoldDB" id="A0A940YAI7"/>
<keyword evidence="1" id="KW-0378">Hydrolase</keyword>
<dbReference type="PANTHER" id="PTHR43540">
    <property type="entry name" value="PEROXYUREIDOACRYLATE/UREIDOACRYLATE AMIDOHYDROLASE-RELATED"/>
    <property type="match status" value="1"/>
</dbReference>
<dbReference type="InterPro" id="IPR036380">
    <property type="entry name" value="Isochorismatase-like_sf"/>
</dbReference>